<evidence type="ECO:0008006" key="5">
    <source>
        <dbReference type="Google" id="ProtNLM"/>
    </source>
</evidence>
<protein>
    <recommendedName>
        <fullName evidence="5">ATP/GTP-binding protein</fullName>
    </recommendedName>
</protein>
<dbReference type="Proteomes" id="UP000271380">
    <property type="component" value="Chromosome"/>
</dbReference>
<evidence type="ECO:0000313" key="2">
    <source>
        <dbReference type="EMBL" id="VEH08905.1"/>
    </source>
</evidence>
<dbReference type="KEGG" id="cku:UL82_07335"/>
<accession>A0A0F6TDD3</accession>
<evidence type="ECO:0000313" key="3">
    <source>
        <dbReference type="Proteomes" id="UP000033457"/>
    </source>
</evidence>
<evidence type="ECO:0000313" key="4">
    <source>
        <dbReference type="Proteomes" id="UP000271380"/>
    </source>
</evidence>
<keyword evidence="3" id="KW-1185">Reference proteome</keyword>
<dbReference type="EMBL" id="CP011312">
    <property type="protein sequence ID" value="AKE41629.1"/>
    <property type="molecule type" value="Genomic_DNA"/>
</dbReference>
<dbReference type="OrthoDB" id="3381577at2"/>
<dbReference type="STRING" id="35755.UL82_07335"/>
<dbReference type="HOGENOM" id="CLU_133073_0_1_11"/>
<organism evidence="1 3">
    <name type="scientific">Corynebacterium kutscheri</name>
    <dbReference type="NCBI Taxonomy" id="35755"/>
    <lineage>
        <taxon>Bacteria</taxon>
        <taxon>Bacillati</taxon>
        <taxon>Actinomycetota</taxon>
        <taxon>Actinomycetes</taxon>
        <taxon>Mycobacteriales</taxon>
        <taxon>Corynebacteriaceae</taxon>
        <taxon>Corynebacterium</taxon>
    </lineage>
</organism>
<reference evidence="2 4" key="2">
    <citation type="submission" date="2018-12" db="EMBL/GenBank/DDBJ databases">
        <authorList>
            <consortium name="Pathogen Informatics"/>
        </authorList>
    </citation>
    <scope>NUCLEOTIDE SEQUENCE [LARGE SCALE GENOMIC DNA]</scope>
    <source>
        <strain evidence="2 4">NCTC949</strain>
    </source>
</reference>
<evidence type="ECO:0000313" key="1">
    <source>
        <dbReference type="EMBL" id="AKE41629.1"/>
    </source>
</evidence>
<reference evidence="1 3" key="1">
    <citation type="journal article" date="2015" name="Genome Announc.">
        <title>Complete Genome Sequence of Corynebacterium kutscheri DSM 20755, a Corynebacterial Type Strain with Remarkably Low G+C Content of Chromosomal DNA.</title>
        <authorList>
            <person name="Ruckert C."/>
            <person name="Albersmeier A."/>
            <person name="Winkler A."/>
            <person name="Tauch A."/>
        </authorList>
    </citation>
    <scope>NUCLEOTIDE SEQUENCE [LARGE SCALE GENOMIC DNA]</scope>
    <source>
        <strain evidence="1 3">DSM 20755</strain>
    </source>
</reference>
<dbReference type="Proteomes" id="UP000033457">
    <property type="component" value="Chromosome"/>
</dbReference>
<dbReference type="AlphaFoldDB" id="A0A0F6TDD3"/>
<proteinExistence type="predicted"/>
<name>A0A0F6TDD3_9CORY</name>
<dbReference type="EMBL" id="LR134377">
    <property type="protein sequence ID" value="VEH08905.1"/>
    <property type="molecule type" value="Genomic_DNA"/>
</dbReference>
<sequence>MARRNRRIVNSARALPKDGATFYGTQEMEGPGWTHGEIYLVRQMGSHAAVKHYICPGCNQTIPPGIAHVVAWPRDYGRGLDDRRHWHRACWQRR</sequence>
<gene>
    <name evidence="2" type="ORF">NCTC949_02030</name>
    <name evidence="1" type="ORF">UL82_07335</name>
</gene>
<dbReference type="RefSeq" id="WP_083966440.1">
    <property type="nucleotide sequence ID" value="NZ_CP011312.1"/>
</dbReference>